<gene>
    <name evidence="3" type="ORF">NGAL_HAMBI1145_27100</name>
</gene>
<feature type="region of interest" description="Disordered" evidence="2">
    <location>
        <begin position="1"/>
        <end position="40"/>
    </location>
</feature>
<evidence type="ECO:0000256" key="2">
    <source>
        <dbReference type="SAM" id="MobiDB-lite"/>
    </source>
</evidence>
<sequence length="248" mass="25826">MQIGSIGSDYPARPAKQDGASASTDAATAASSDPSSPKDELYDRLVHGLTSLKKASDEAEEQAKARARQKLDDAKQQLEFMRRWGFDPQVIAKQAAQLGVIVAGAAREFTEALAGSGATAPATPANALSGAETGGAILEASEQATSASADEPADEPADEKPVSHIEQAYLDAMDEMPREAPKLSLDDIKTAMEFSTVARQIKALLEEAARRLREQNSAATVPGTGSLDASVNALTGTISAMPTVSITV</sequence>
<feature type="coiled-coil region" evidence="1">
    <location>
        <begin position="57"/>
        <end position="84"/>
    </location>
</feature>
<evidence type="ECO:0000256" key="1">
    <source>
        <dbReference type="SAM" id="Coils"/>
    </source>
</evidence>
<protein>
    <submittedName>
        <fullName evidence="3">Uncharacterized protein</fullName>
    </submittedName>
</protein>
<feature type="compositionally biased region" description="Low complexity" evidence="2">
    <location>
        <begin position="20"/>
        <end position="35"/>
    </location>
</feature>
<accession>A0A0T7FJF4</accession>
<proteinExistence type="predicted"/>
<keyword evidence="1" id="KW-0175">Coiled coil</keyword>
<dbReference type="OrthoDB" id="8367071at2"/>
<dbReference type="Proteomes" id="UP000046176">
    <property type="component" value="Unassembled WGS sequence"/>
</dbReference>
<dbReference type="EMBL" id="CCRH01000006">
    <property type="protein sequence ID" value="CDZ35129.1"/>
    <property type="molecule type" value="Genomic_DNA"/>
</dbReference>
<dbReference type="AlphaFoldDB" id="A0A0T7FJF4"/>
<evidence type="ECO:0000313" key="4">
    <source>
        <dbReference type="Proteomes" id="UP000046176"/>
    </source>
</evidence>
<name>A0A0T7FJF4_NEOGA</name>
<dbReference type="RefSeq" id="WP_046666825.1">
    <property type="nucleotide sequence ID" value="NZ_CCRH01000006.1"/>
</dbReference>
<reference evidence="3 4" key="1">
    <citation type="submission" date="2014-08" db="EMBL/GenBank/DDBJ databases">
        <authorList>
            <person name="Chen Y.-H."/>
        </authorList>
    </citation>
    <scope>NUCLEOTIDE SEQUENCE [LARGE SCALE GENOMIC DNA]</scope>
</reference>
<evidence type="ECO:0000313" key="3">
    <source>
        <dbReference type="EMBL" id="CDZ35129.1"/>
    </source>
</evidence>
<feature type="region of interest" description="Disordered" evidence="2">
    <location>
        <begin position="142"/>
        <end position="161"/>
    </location>
</feature>
<organism evidence="3 4">
    <name type="scientific">Neorhizobium galegae bv. officinalis</name>
    <dbReference type="NCBI Taxonomy" id="323656"/>
    <lineage>
        <taxon>Bacteria</taxon>
        <taxon>Pseudomonadati</taxon>
        <taxon>Pseudomonadota</taxon>
        <taxon>Alphaproteobacteria</taxon>
        <taxon>Hyphomicrobiales</taxon>
        <taxon>Rhizobiaceae</taxon>
        <taxon>Rhizobium/Agrobacterium group</taxon>
        <taxon>Neorhizobium</taxon>
    </lineage>
</organism>